<proteinExistence type="predicted"/>
<dbReference type="EMBL" id="BOMY01000055">
    <property type="protein sequence ID" value="GIF25913.1"/>
    <property type="molecule type" value="Genomic_DNA"/>
</dbReference>
<evidence type="ECO:0000313" key="2">
    <source>
        <dbReference type="Proteomes" id="UP000623608"/>
    </source>
</evidence>
<comment type="caution">
    <text evidence="1">The sequence shown here is derived from an EMBL/GenBank/DDBJ whole genome shotgun (WGS) entry which is preliminary data.</text>
</comment>
<protein>
    <submittedName>
        <fullName evidence="1">Uncharacterized protein</fullName>
    </submittedName>
</protein>
<name>A0A919NWB4_9ACTN</name>
<gene>
    <name evidence="1" type="ORF">Ate02nite_86430</name>
</gene>
<organism evidence="1 2">
    <name type="scientific">Paractinoplanes tereljensis</name>
    <dbReference type="NCBI Taxonomy" id="571912"/>
    <lineage>
        <taxon>Bacteria</taxon>
        <taxon>Bacillati</taxon>
        <taxon>Actinomycetota</taxon>
        <taxon>Actinomycetes</taxon>
        <taxon>Micromonosporales</taxon>
        <taxon>Micromonosporaceae</taxon>
        <taxon>Paractinoplanes</taxon>
    </lineage>
</organism>
<dbReference type="AlphaFoldDB" id="A0A919NWB4"/>
<dbReference type="Proteomes" id="UP000623608">
    <property type="component" value="Unassembled WGS sequence"/>
</dbReference>
<reference evidence="1" key="1">
    <citation type="submission" date="2021-01" db="EMBL/GenBank/DDBJ databases">
        <title>Whole genome shotgun sequence of Actinoplanes tereljensis NBRC 105297.</title>
        <authorList>
            <person name="Komaki H."/>
            <person name="Tamura T."/>
        </authorList>
    </citation>
    <scope>NUCLEOTIDE SEQUENCE</scope>
    <source>
        <strain evidence="1">NBRC 105297</strain>
    </source>
</reference>
<sequence length="102" mass="11645">MADPEFRRKVVGAMMRDELLRRISGLPAETDIGVRVGDGHLDITDVITWDNGDRGALTCHPPDLRDLLREWDLPDATFARITHPPFTRIAQPAEETTRAWRR</sequence>
<evidence type="ECO:0000313" key="1">
    <source>
        <dbReference type="EMBL" id="GIF25913.1"/>
    </source>
</evidence>
<keyword evidence="2" id="KW-1185">Reference proteome</keyword>
<accession>A0A919NWB4</accession>